<keyword evidence="3" id="KW-0804">Transcription</keyword>
<protein>
    <submittedName>
        <fullName evidence="5">AraC-type DNA-binding protein</fullName>
    </submittedName>
</protein>
<evidence type="ECO:0000259" key="4">
    <source>
        <dbReference type="PROSITE" id="PS01124"/>
    </source>
</evidence>
<dbReference type="Pfam" id="PF12833">
    <property type="entry name" value="HTH_18"/>
    <property type="match status" value="1"/>
</dbReference>
<keyword evidence="2 5" id="KW-0238">DNA-binding</keyword>
<dbReference type="OrthoDB" id="2666928at2"/>
<gene>
    <name evidence="5" type="ORF">SAMN05660206_103203</name>
</gene>
<dbReference type="Gene3D" id="1.10.10.60">
    <property type="entry name" value="Homeodomain-like"/>
    <property type="match status" value="1"/>
</dbReference>
<evidence type="ECO:0000256" key="1">
    <source>
        <dbReference type="ARBA" id="ARBA00023015"/>
    </source>
</evidence>
<dbReference type="PANTHER" id="PTHR43280:SF32">
    <property type="entry name" value="TRANSCRIPTIONAL REGULATORY PROTEIN"/>
    <property type="match status" value="1"/>
</dbReference>
<dbReference type="EMBL" id="FOZZ01000003">
    <property type="protein sequence ID" value="SFS61051.1"/>
    <property type="molecule type" value="Genomic_DNA"/>
</dbReference>
<organism evidence="5 6">
    <name type="scientific">Sphingobacterium wenxiniae</name>
    <dbReference type="NCBI Taxonomy" id="683125"/>
    <lineage>
        <taxon>Bacteria</taxon>
        <taxon>Pseudomonadati</taxon>
        <taxon>Bacteroidota</taxon>
        <taxon>Sphingobacteriia</taxon>
        <taxon>Sphingobacteriales</taxon>
        <taxon>Sphingobacteriaceae</taxon>
        <taxon>Sphingobacterium</taxon>
    </lineage>
</organism>
<evidence type="ECO:0000256" key="2">
    <source>
        <dbReference type="ARBA" id="ARBA00023125"/>
    </source>
</evidence>
<evidence type="ECO:0000313" key="5">
    <source>
        <dbReference type="EMBL" id="SFS61051.1"/>
    </source>
</evidence>
<keyword evidence="1" id="KW-0805">Transcription regulation</keyword>
<dbReference type="STRING" id="683125.SAMN05660206_103203"/>
<proteinExistence type="predicted"/>
<feature type="domain" description="HTH araC/xylS-type" evidence="4">
    <location>
        <begin position="173"/>
        <end position="271"/>
    </location>
</feature>
<dbReference type="RefSeq" id="WP_093364368.1">
    <property type="nucleotide sequence ID" value="NZ_FOZZ01000003.1"/>
</dbReference>
<evidence type="ECO:0000313" key="6">
    <source>
        <dbReference type="Proteomes" id="UP000198785"/>
    </source>
</evidence>
<reference evidence="5 6" key="1">
    <citation type="submission" date="2016-10" db="EMBL/GenBank/DDBJ databases">
        <authorList>
            <person name="de Groot N.N."/>
        </authorList>
    </citation>
    <scope>NUCLEOTIDE SEQUENCE [LARGE SCALE GENOMIC DNA]</scope>
    <source>
        <strain evidence="5 6">DSM 22789</strain>
    </source>
</reference>
<keyword evidence="6" id="KW-1185">Reference proteome</keyword>
<dbReference type="SUPFAM" id="SSF46689">
    <property type="entry name" value="Homeodomain-like"/>
    <property type="match status" value="1"/>
</dbReference>
<dbReference type="AlphaFoldDB" id="A0A1I6R8L2"/>
<dbReference type="PROSITE" id="PS01124">
    <property type="entry name" value="HTH_ARAC_FAMILY_2"/>
    <property type="match status" value="1"/>
</dbReference>
<accession>A0A1I6R8L2</accession>
<dbReference type="Proteomes" id="UP000198785">
    <property type="component" value="Unassembled WGS sequence"/>
</dbReference>
<dbReference type="GO" id="GO:0043565">
    <property type="term" value="F:sequence-specific DNA binding"/>
    <property type="evidence" value="ECO:0007669"/>
    <property type="project" value="InterPro"/>
</dbReference>
<dbReference type="GO" id="GO:0003700">
    <property type="term" value="F:DNA-binding transcription factor activity"/>
    <property type="evidence" value="ECO:0007669"/>
    <property type="project" value="InterPro"/>
</dbReference>
<sequence length="283" mass="32996">MSTTFFICKFSELNQYVSAPKDHLRRECYTMVFTGNEGAVLSLNKKDTSLPPHSLLFISPSCLLSIPEQLQDTDILQFSDEFYIRSYHDTDFLQSSSLFPEGSYSSIEVPDNFLRYVQNVISLLYDAFQHMDNPLYLQLIRNLLEQALIQTSIHKASTNMPDFFDDADKTIVNLFKESIKQHIHKSRAVKFYADKLNMTSKRLAKATYNVTDKTPKDMITEYIVSQLKWELIYSELSIKEIGRSYGFLDENNFSAFFSKEMRVTPKEFRKQQRKKPDRLSTKT</sequence>
<dbReference type="SMART" id="SM00342">
    <property type="entry name" value="HTH_ARAC"/>
    <property type="match status" value="1"/>
</dbReference>
<dbReference type="InterPro" id="IPR009057">
    <property type="entry name" value="Homeodomain-like_sf"/>
</dbReference>
<evidence type="ECO:0000256" key="3">
    <source>
        <dbReference type="ARBA" id="ARBA00023163"/>
    </source>
</evidence>
<dbReference type="PANTHER" id="PTHR43280">
    <property type="entry name" value="ARAC-FAMILY TRANSCRIPTIONAL REGULATOR"/>
    <property type="match status" value="1"/>
</dbReference>
<name>A0A1I6R8L2_9SPHI</name>
<dbReference type="InterPro" id="IPR018060">
    <property type="entry name" value="HTH_AraC"/>
</dbReference>